<dbReference type="PANTHER" id="PTHR43585">
    <property type="entry name" value="FUMIPYRROLE BIOSYNTHESIS PROTEIN C"/>
    <property type="match status" value="1"/>
</dbReference>
<dbReference type="Gene3D" id="3.40.50.20">
    <property type="match status" value="1"/>
</dbReference>
<gene>
    <name evidence="7" type="ORF">Daesc_000345</name>
</gene>
<dbReference type="InterPro" id="IPR011761">
    <property type="entry name" value="ATP-grasp"/>
</dbReference>
<keyword evidence="2 4" id="KW-0547">Nucleotide-binding</keyword>
<dbReference type="PROSITE" id="PS50975">
    <property type="entry name" value="ATP_GRASP"/>
    <property type="match status" value="1"/>
</dbReference>
<comment type="caution">
    <text evidence="7">The sequence shown here is derived from an EMBL/GenBank/DDBJ whole genome shotgun (WGS) entry which is preliminary data.</text>
</comment>
<evidence type="ECO:0000259" key="6">
    <source>
        <dbReference type="PROSITE" id="PS50975"/>
    </source>
</evidence>
<dbReference type="GO" id="GO:0016874">
    <property type="term" value="F:ligase activity"/>
    <property type="evidence" value="ECO:0007669"/>
    <property type="project" value="UniProtKB-KW"/>
</dbReference>
<keyword evidence="1" id="KW-0436">Ligase</keyword>
<dbReference type="Gene3D" id="3.30.1490.20">
    <property type="entry name" value="ATP-grasp fold, A domain"/>
    <property type="match status" value="1"/>
</dbReference>
<evidence type="ECO:0000313" key="7">
    <source>
        <dbReference type="EMBL" id="KAK6957558.1"/>
    </source>
</evidence>
<organism evidence="7 8">
    <name type="scientific">Daldinia eschscholtzii</name>
    <dbReference type="NCBI Taxonomy" id="292717"/>
    <lineage>
        <taxon>Eukaryota</taxon>
        <taxon>Fungi</taxon>
        <taxon>Dikarya</taxon>
        <taxon>Ascomycota</taxon>
        <taxon>Pezizomycotina</taxon>
        <taxon>Sordariomycetes</taxon>
        <taxon>Xylariomycetidae</taxon>
        <taxon>Xylariales</taxon>
        <taxon>Hypoxylaceae</taxon>
        <taxon>Daldinia</taxon>
    </lineage>
</organism>
<evidence type="ECO:0000313" key="8">
    <source>
        <dbReference type="Proteomes" id="UP001369815"/>
    </source>
</evidence>
<feature type="region of interest" description="Disordered" evidence="5">
    <location>
        <begin position="1"/>
        <end position="33"/>
    </location>
</feature>
<name>A0AAX6MY43_9PEZI</name>
<evidence type="ECO:0000256" key="4">
    <source>
        <dbReference type="PROSITE-ProRule" id="PRU00409"/>
    </source>
</evidence>
<dbReference type="SUPFAM" id="SSF56059">
    <property type="entry name" value="Glutathione synthetase ATP-binding domain-like"/>
    <property type="match status" value="1"/>
</dbReference>
<proteinExistence type="predicted"/>
<dbReference type="Pfam" id="PF18130">
    <property type="entry name" value="ATPgrasp_N"/>
    <property type="match status" value="1"/>
</dbReference>
<accession>A0AAX6MY43</accession>
<dbReference type="InterPro" id="IPR052032">
    <property type="entry name" value="ATP-dep_AA_Ligase"/>
</dbReference>
<feature type="domain" description="ATP-grasp" evidence="6">
    <location>
        <begin position="283"/>
        <end position="520"/>
    </location>
</feature>
<sequence length="643" mass="71140">MAVLAPLPHASNGNVTDEHIPQDTAPTQTENSETGTALRFVQDAIKKSAENHGPSITAIKVLLPATSGYVVRNDIIQRRFLTYQLAENVADFTTVGKKIYTSDYSTETTLLQLLDAAVGAIHLKYLPGVERRLVEYAMTSLEDEVKARLSFSWIVDRPLPRKRLALVDGKAYPAVSTAPLGIYRAARALGIELVVVDHDGHWTENPSAKEWRDEFIACDMTVDDDLPDRIVHALSKSKGPIHCITTYSDKLLPATARAARKMGLHTSPPEAMDICHDKRKTREFTSSDTHMTVSGLVNLKGKIDFLTAPLRYPLIVKPAIGYCSDGVAKVSSQTDLFSAVQRIEERFPGIEIMIEPYILGPEVDANFFLFNGELLWSEINDDFPSSGDISRTGNEYNGQVRDAIPSPSNSFAELSTIMPSLLPEEEISLLTSSLTETLLKLGFKNGLFHLEARVKDSKMEYSVTNKGVELVHARKDLDVTLDPSVFLIEINPRVPGHQEVFAVEYTYGIDYFALHMLAALSPHNAPASQSEDEDNIALKTIVRSLCEPLPPQCQYPSHVVFIPLDRGGTFVGAKPLPEELAQYVVESQVFLEKGEVLKDPEKEGKWPFVAYFVVVARLPGAEGRAQARMMGELVRGAFEYVVD</sequence>
<dbReference type="Pfam" id="PF13535">
    <property type="entry name" value="ATP-grasp_4"/>
    <property type="match status" value="1"/>
</dbReference>
<dbReference type="InterPro" id="IPR041472">
    <property type="entry name" value="BL00235/CARNS1_N"/>
</dbReference>
<dbReference type="Gene3D" id="3.30.470.20">
    <property type="entry name" value="ATP-grasp fold, B domain"/>
    <property type="match status" value="1"/>
</dbReference>
<protein>
    <recommendedName>
        <fullName evidence="6">ATP-grasp domain-containing protein</fullName>
    </recommendedName>
</protein>
<feature type="compositionally biased region" description="Polar residues" evidence="5">
    <location>
        <begin position="24"/>
        <end position="33"/>
    </location>
</feature>
<dbReference type="AlphaFoldDB" id="A0AAX6MY43"/>
<evidence type="ECO:0000256" key="2">
    <source>
        <dbReference type="ARBA" id="ARBA00022741"/>
    </source>
</evidence>
<dbReference type="GO" id="GO:0005524">
    <property type="term" value="F:ATP binding"/>
    <property type="evidence" value="ECO:0007669"/>
    <property type="project" value="UniProtKB-UniRule"/>
</dbReference>
<dbReference type="Proteomes" id="UP001369815">
    <property type="component" value="Unassembled WGS sequence"/>
</dbReference>
<keyword evidence="8" id="KW-1185">Reference proteome</keyword>
<evidence type="ECO:0000256" key="5">
    <source>
        <dbReference type="SAM" id="MobiDB-lite"/>
    </source>
</evidence>
<evidence type="ECO:0000256" key="3">
    <source>
        <dbReference type="ARBA" id="ARBA00022840"/>
    </source>
</evidence>
<dbReference type="GO" id="GO:0046872">
    <property type="term" value="F:metal ion binding"/>
    <property type="evidence" value="ECO:0007669"/>
    <property type="project" value="InterPro"/>
</dbReference>
<dbReference type="InterPro" id="IPR013815">
    <property type="entry name" value="ATP_grasp_subdomain_1"/>
</dbReference>
<dbReference type="PANTHER" id="PTHR43585:SF2">
    <property type="entry name" value="ATP-GRASP ENZYME FSQD"/>
    <property type="match status" value="1"/>
</dbReference>
<keyword evidence="3 4" id="KW-0067">ATP-binding</keyword>
<reference evidence="7 8" key="1">
    <citation type="journal article" date="2024" name="Front Chem Biol">
        <title>Unveiling the potential of Daldinia eschscholtzii MFLUCC 19-0629 through bioactivity and bioinformatics studies for enhanced sustainable agriculture production.</title>
        <authorList>
            <person name="Brooks S."/>
            <person name="Weaver J.A."/>
            <person name="Klomchit A."/>
            <person name="Alharthi S.A."/>
            <person name="Onlamun T."/>
            <person name="Nurani R."/>
            <person name="Vong T.K."/>
            <person name="Alberti F."/>
            <person name="Greco C."/>
        </authorList>
    </citation>
    <scope>NUCLEOTIDE SEQUENCE [LARGE SCALE GENOMIC DNA]</scope>
    <source>
        <strain evidence="7">MFLUCC 19-0629</strain>
    </source>
</reference>
<evidence type="ECO:0000256" key="1">
    <source>
        <dbReference type="ARBA" id="ARBA00022598"/>
    </source>
</evidence>
<dbReference type="EMBL" id="JBANMG010000001">
    <property type="protein sequence ID" value="KAK6957558.1"/>
    <property type="molecule type" value="Genomic_DNA"/>
</dbReference>